<sequence>MPAGNTTERYGWVSAGLHWLIAIVVVGLFWLGWWMVDLSYYDDWYTLAPHIHRSVGILLIAAMILRLLWRWLSPPPPALASHSRFERAAAHMAHGLLYVLIFVAGITGYLISTADGSGIDVFDWFTVPSVTGEVKRMEDWAGSVHYWVTWAIIALAVLHALGAVKHHVVDRDETLRRMLGLRPR</sequence>
<evidence type="ECO:0000313" key="16">
    <source>
        <dbReference type="Proteomes" id="UP000218332"/>
    </source>
</evidence>
<accession>A0A2A2I0E2</accession>
<evidence type="ECO:0000256" key="6">
    <source>
        <dbReference type="ARBA" id="ARBA00022692"/>
    </source>
</evidence>
<dbReference type="Gene3D" id="1.20.950.20">
    <property type="entry name" value="Transmembrane di-heme cytochromes, Chain C"/>
    <property type="match status" value="2"/>
</dbReference>
<keyword evidence="10" id="KW-0408">Iron</keyword>
<dbReference type="GO" id="GO:0046872">
    <property type="term" value="F:metal ion binding"/>
    <property type="evidence" value="ECO:0007669"/>
    <property type="project" value="UniProtKB-KW"/>
</dbReference>
<evidence type="ECO:0000256" key="2">
    <source>
        <dbReference type="ARBA" id="ARBA00004651"/>
    </source>
</evidence>
<dbReference type="GO" id="GO:0022904">
    <property type="term" value="P:respiratory electron transport chain"/>
    <property type="evidence" value="ECO:0007669"/>
    <property type="project" value="InterPro"/>
</dbReference>
<keyword evidence="3" id="KW-0813">Transport</keyword>
<dbReference type="InterPro" id="IPR016174">
    <property type="entry name" value="Di-haem_cyt_TM"/>
</dbReference>
<evidence type="ECO:0000256" key="4">
    <source>
        <dbReference type="ARBA" id="ARBA00022475"/>
    </source>
</evidence>
<keyword evidence="11 13" id="KW-0472">Membrane</keyword>
<dbReference type="EMBL" id="NMPM01000080">
    <property type="protein sequence ID" value="PAV25072.1"/>
    <property type="molecule type" value="Genomic_DNA"/>
</dbReference>
<proteinExistence type="inferred from homology"/>
<dbReference type="Proteomes" id="UP000218332">
    <property type="component" value="Unassembled WGS sequence"/>
</dbReference>
<feature type="domain" description="Cytochrome b561 bacterial/Ni-hydrogenase" evidence="14">
    <location>
        <begin position="9"/>
        <end position="180"/>
    </location>
</feature>
<keyword evidence="4" id="KW-1003">Cell membrane</keyword>
<feature type="transmembrane region" description="Helical" evidence="13">
    <location>
        <begin position="90"/>
        <end position="111"/>
    </location>
</feature>
<dbReference type="GO" id="GO:0009055">
    <property type="term" value="F:electron transfer activity"/>
    <property type="evidence" value="ECO:0007669"/>
    <property type="project" value="InterPro"/>
</dbReference>
<feature type="transmembrane region" description="Helical" evidence="13">
    <location>
        <begin position="51"/>
        <end position="69"/>
    </location>
</feature>
<evidence type="ECO:0000256" key="11">
    <source>
        <dbReference type="ARBA" id="ARBA00023136"/>
    </source>
</evidence>
<dbReference type="SUPFAM" id="SSF81342">
    <property type="entry name" value="Transmembrane di-heme cytochromes"/>
    <property type="match status" value="1"/>
</dbReference>
<dbReference type="GO" id="GO:0020037">
    <property type="term" value="F:heme binding"/>
    <property type="evidence" value="ECO:0007669"/>
    <property type="project" value="TreeGrafter"/>
</dbReference>
<evidence type="ECO:0000313" key="15">
    <source>
        <dbReference type="EMBL" id="PAV25072.1"/>
    </source>
</evidence>
<comment type="subcellular location">
    <subcellularLocation>
        <location evidence="2">Cell membrane</location>
        <topology evidence="2">Multi-pass membrane protein</topology>
    </subcellularLocation>
</comment>
<keyword evidence="16" id="KW-1185">Reference proteome</keyword>
<feature type="transmembrane region" description="Helical" evidence="13">
    <location>
        <begin position="144"/>
        <end position="164"/>
    </location>
</feature>
<dbReference type="AlphaFoldDB" id="A0A2A2I0E2"/>
<dbReference type="InterPro" id="IPR052168">
    <property type="entry name" value="Cytochrome_b561_oxidase"/>
</dbReference>
<evidence type="ECO:0000256" key="3">
    <source>
        <dbReference type="ARBA" id="ARBA00022448"/>
    </source>
</evidence>
<evidence type="ECO:0000256" key="8">
    <source>
        <dbReference type="ARBA" id="ARBA00022982"/>
    </source>
</evidence>
<keyword evidence="8" id="KW-0249">Electron transport</keyword>
<dbReference type="Pfam" id="PF01292">
    <property type="entry name" value="Ni_hydr_CYTB"/>
    <property type="match status" value="1"/>
</dbReference>
<dbReference type="PANTHER" id="PTHR30529">
    <property type="entry name" value="CYTOCHROME B561"/>
    <property type="match status" value="1"/>
</dbReference>
<keyword evidence="9 13" id="KW-1133">Transmembrane helix</keyword>
<organism evidence="15 16">
    <name type="scientific">Tamilnaduibacter salinus</name>
    <dbReference type="NCBI Taxonomy" id="1484056"/>
    <lineage>
        <taxon>Bacteria</taxon>
        <taxon>Pseudomonadati</taxon>
        <taxon>Pseudomonadota</taxon>
        <taxon>Gammaproteobacteria</taxon>
        <taxon>Pseudomonadales</taxon>
        <taxon>Marinobacteraceae</taxon>
        <taxon>Tamilnaduibacter</taxon>
    </lineage>
</organism>
<feature type="transmembrane region" description="Helical" evidence="13">
    <location>
        <begin position="12"/>
        <end position="31"/>
    </location>
</feature>
<keyword evidence="6 13" id="KW-0812">Transmembrane</keyword>
<dbReference type="InterPro" id="IPR011577">
    <property type="entry name" value="Cyt_b561_bac/Ni-Hgenase"/>
</dbReference>
<keyword evidence="7" id="KW-0479">Metal-binding</keyword>
<evidence type="ECO:0000256" key="13">
    <source>
        <dbReference type="SAM" id="Phobius"/>
    </source>
</evidence>
<dbReference type="PANTHER" id="PTHR30529:SF1">
    <property type="entry name" value="CYTOCHROME B561 HOMOLOG 2"/>
    <property type="match status" value="1"/>
</dbReference>
<evidence type="ECO:0000256" key="1">
    <source>
        <dbReference type="ARBA" id="ARBA00001970"/>
    </source>
</evidence>
<comment type="cofactor">
    <cofactor evidence="1">
        <name>heme b</name>
        <dbReference type="ChEBI" id="CHEBI:60344"/>
    </cofactor>
</comment>
<keyword evidence="5" id="KW-0349">Heme</keyword>
<evidence type="ECO:0000259" key="14">
    <source>
        <dbReference type="Pfam" id="PF01292"/>
    </source>
</evidence>
<reference evidence="15 16" key="1">
    <citation type="submission" date="2017-07" db="EMBL/GenBank/DDBJ databases">
        <title>Tamlnaduibacter salinus (Mi-7) genome sequencing.</title>
        <authorList>
            <person name="Verma A."/>
            <person name="Krishnamurthi S."/>
        </authorList>
    </citation>
    <scope>NUCLEOTIDE SEQUENCE [LARGE SCALE GENOMIC DNA]</scope>
    <source>
        <strain evidence="15 16">Mi-7</strain>
    </source>
</reference>
<dbReference type="RefSeq" id="WP_095611862.1">
    <property type="nucleotide sequence ID" value="NZ_NMPM01000080.1"/>
</dbReference>
<protein>
    <submittedName>
        <fullName evidence="15">Cytochrome B</fullName>
    </submittedName>
</protein>
<evidence type="ECO:0000256" key="10">
    <source>
        <dbReference type="ARBA" id="ARBA00023004"/>
    </source>
</evidence>
<comment type="similarity">
    <text evidence="12">Belongs to the cytochrome b561 family.</text>
</comment>
<name>A0A2A2I0E2_9GAMM</name>
<dbReference type="GO" id="GO:0005886">
    <property type="term" value="C:plasma membrane"/>
    <property type="evidence" value="ECO:0007669"/>
    <property type="project" value="UniProtKB-SubCell"/>
</dbReference>
<evidence type="ECO:0000256" key="5">
    <source>
        <dbReference type="ARBA" id="ARBA00022617"/>
    </source>
</evidence>
<gene>
    <name evidence="15" type="ORF">CF392_12875</name>
</gene>
<evidence type="ECO:0000256" key="9">
    <source>
        <dbReference type="ARBA" id="ARBA00022989"/>
    </source>
</evidence>
<evidence type="ECO:0000256" key="12">
    <source>
        <dbReference type="ARBA" id="ARBA00037975"/>
    </source>
</evidence>
<comment type="caution">
    <text evidence="15">The sequence shown here is derived from an EMBL/GenBank/DDBJ whole genome shotgun (WGS) entry which is preliminary data.</text>
</comment>
<evidence type="ECO:0000256" key="7">
    <source>
        <dbReference type="ARBA" id="ARBA00022723"/>
    </source>
</evidence>